<sequence length="166" mass="19383">MLTLHCTNKFMAQLGLKPSSGIPELKKTILGDWSATYFYHNDDKVFLFVNNATLFSFTLHGLAPDMLDIEIFAGLIDSLHRANVPFDIIEKIRKESIDIIFVKNTNRRIIGSINNLIYMYQFTMKQYQDIYSVNMSEVERKMIRVPFKYLSYKFPIEVLKDKLAIK</sequence>
<name>A0A1F5RI27_9BACT</name>
<dbReference type="EMBL" id="MFFM01000009">
    <property type="protein sequence ID" value="OGF13992.1"/>
    <property type="molecule type" value="Genomic_DNA"/>
</dbReference>
<feature type="domain" description="DUF6933" evidence="1">
    <location>
        <begin position="3"/>
        <end position="157"/>
    </location>
</feature>
<evidence type="ECO:0000313" key="2">
    <source>
        <dbReference type="EMBL" id="OGF13992.1"/>
    </source>
</evidence>
<dbReference type="Proteomes" id="UP000177230">
    <property type="component" value="Unassembled WGS sequence"/>
</dbReference>
<dbReference type="Pfam" id="PF22016">
    <property type="entry name" value="DUF6933"/>
    <property type="match status" value="1"/>
</dbReference>
<proteinExistence type="predicted"/>
<evidence type="ECO:0000313" key="3">
    <source>
        <dbReference type="Proteomes" id="UP000177230"/>
    </source>
</evidence>
<dbReference type="InterPro" id="IPR053864">
    <property type="entry name" value="DUF6933"/>
</dbReference>
<reference evidence="2 3" key="1">
    <citation type="journal article" date="2016" name="Nat. Commun.">
        <title>Thousands of microbial genomes shed light on interconnected biogeochemical processes in an aquifer system.</title>
        <authorList>
            <person name="Anantharaman K."/>
            <person name="Brown C.T."/>
            <person name="Hug L.A."/>
            <person name="Sharon I."/>
            <person name="Castelle C.J."/>
            <person name="Probst A.J."/>
            <person name="Thomas B.C."/>
            <person name="Singh A."/>
            <person name="Wilkins M.J."/>
            <person name="Karaoz U."/>
            <person name="Brodie E.L."/>
            <person name="Williams K.H."/>
            <person name="Hubbard S.S."/>
            <person name="Banfield J.F."/>
        </authorList>
    </citation>
    <scope>NUCLEOTIDE SEQUENCE [LARGE SCALE GENOMIC DNA]</scope>
</reference>
<organism evidence="2 3">
    <name type="scientific">Candidatus Edwardsbacteria bacterium GWF2_54_11</name>
    <dbReference type="NCBI Taxonomy" id="1817851"/>
    <lineage>
        <taxon>Bacteria</taxon>
        <taxon>Candidatus Edwardsiibacteriota</taxon>
    </lineage>
</organism>
<comment type="caution">
    <text evidence="2">The sequence shown here is derived from an EMBL/GenBank/DDBJ whole genome shotgun (WGS) entry which is preliminary data.</text>
</comment>
<gene>
    <name evidence="2" type="ORF">A2024_05505</name>
</gene>
<accession>A0A1F5RI27</accession>
<evidence type="ECO:0000259" key="1">
    <source>
        <dbReference type="Pfam" id="PF22016"/>
    </source>
</evidence>
<protein>
    <recommendedName>
        <fullName evidence="1">DUF6933 domain-containing protein</fullName>
    </recommendedName>
</protein>
<dbReference type="AlphaFoldDB" id="A0A1F5RI27"/>